<dbReference type="KEGG" id="mpec:B9O19_01350"/>
<keyword evidence="1" id="KW-0472">Membrane</keyword>
<gene>
    <name evidence="3" type="ORF">B9O19_01350</name>
</gene>
<protein>
    <submittedName>
        <fullName evidence="3">Spore maturation protein A</fullName>
    </submittedName>
</protein>
<dbReference type="Proteomes" id="UP000235589">
    <property type="component" value="Chromosome"/>
</dbReference>
<evidence type="ECO:0000256" key="1">
    <source>
        <dbReference type="SAM" id="Phobius"/>
    </source>
</evidence>
<organism evidence="3 4">
    <name type="scientific">Monoglobus pectinilyticus</name>
    <dbReference type="NCBI Taxonomy" id="1981510"/>
    <lineage>
        <taxon>Bacteria</taxon>
        <taxon>Bacillati</taxon>
        <taxon>Bacillota</taxon>
        <taxon>Clostridia</taxon>
        <taxon>Monoglobales</taxon>
        <taxon>Monoglobaceae</taxon>
        <taxon>Monoglobus</taxon>
    </lineage>
</organism>
<evidence type="ECO:0000313" key="3">
    <source>
        <dbReference type="EMBL" id="AUO19511.1"/>
    </source>
</evidence>
<dbReference type="EMBL" id="CP020991">
    <property type="protein sequence ID" value="AUO19511.1"/>
    <property type="molecule type" value="Genomic_DNA"/>
</dbReference>
<keyword evidence="1" id="KW-1133">Transmembrane helix</keyword>
<sequence>MMNYIWGGMIIISLIVSVFTGHVEQTAAAAVSGAGDAVTLCISLLGIMCLWTGISKIGEEGGLIKIIAKALNPILKFIFPKLDPKSSAFGSVVMNVVANLLGMGNAATPLGIKAVGELDKLNKCKKSATDEMCMFVVLNTASLQLIPTTLISLRQSYGSANPGEVILPIWICELCALAVGITVAKLFQTHQKDRGHKLWK</sequence>
<proteinExistence type="predicted"/>
<feature type="transmembrane region" description="Helical" evidence="1">
    <location>
        <begin position="165"/>
        <end position="187"/>
    </location>
</feature>
<feature type="transmembrane region" description="Helical" evidence="1">
    <location>
        <begin position="6"/>
        <end position="23"/>
    </location>
</feature>
<name>A0A2K9P2N0_9FIRM</name>
<reference evidence="3 4" key="1">
    <citation type="submission" date="2017-04" db="EMBL/GenBank/DDBJ databases">
        <title>Monoglobus pectinilyticus 14 draft genome.</title>
        <authorList>
            <person name="Kim C."/>
            <person name="Rosendale D.I."/>
            <person name="Kelly W.J."/>
            <person name="Tannock G.W."/>
            <person name="Patchett M.L."/>
            <person name="Jordens J.Z."/>
        </authorList>
    </citation>
    <scope>NUCLEOTIDE SEQUENCE [LARGE SCALE GENOMIC DNA]</scope>
    <source>
        <strain evidence="3 4">14</strain>
    </source>
</reference>
<accession>A0A2K9P2N0</accession>
<feature type="domain" description="Nucleoside transporter/FeoB GTPase Gate" evidence="2">
    <location>
        <begin position="42"/>
        <end position="150"/>
    </location>
</feature>
<keyword evidence="4" id="KW-1185">Reference proteome</keyword>
<dbReference type="AlphaFoldDB" id="A0A2K9P2N0"/>
<evidence type="ECO:0000259" key="2">
    <source>
        <dbReference type="Pfam" id="PF07670"/>
    </source>
</evidence>
<dbReference type="OrthoDB" id="9782481at2"/>
<evidence type="ECO:0000313" key="4">
    <source>
        <dbReference type="Proteomes" id="UP000235589"/>
    </source>
</evidence>
<feature type="transmembrane region" description="Helical" evidence="1">
    <location>
        <begin position="133"/>
        <end position="153"/>
    </location>
</feature>
<dbReference type="RefSeq" id="WP_102365713.1">
    <property type="nucleotide sequence ID" value="NZ_CP020991.1"/>
</dbReference>
<dbReference type="GeneID" id="98062749"/>
<dbReference type="Pfam" id="PF07670">
    <property type="entry name" value="Gate"/>
    <property type="match status" value="1"/>
</dbReference>
<keyword evidence="1" id="KW-0812">Transmembrane</keyword>
<feature type="transmembrane region" description="Helical" evidence="1">
    <location>
        <begin position="35"/>
        <end position="54"/>
    </location>
</feature>
<dbReference type="InterPro" id="IPR011642">
    <property type="entry name" value="Gate_dom"/>
</dbReference>